<keyword evidence="1" id="KW-1133">Transmembrane helix</keyword>
<gene>
    <name evidence="2" type="ORF">TVAG_070990</name>
</gene>
<organism evidence="2 3">
    <name type="scientific">Trichomonas vaginalis (strain ATCC PRA-98 / G3)</name>
    <dbReference type="NCBI Taxonomy" id="412133"/>
    <lineage>
        <taxon>Eukaryota</taxon>
        <taxon>Metamonada</taxon>
        <taxon>Parabasalia</taxon>
        <taxon>Trichomonadida</taxon>
        <taxon>Trichomonadidae</taxon>
        <taxon>Trichomonas</taxon>
    </lineage>
</organism>
<dbReference type="VEuPathDB" id="TrichDB:TVAG_070990"/>
<feature type="transmembrane region" description="Helical" evidence="1">
    <location>
        <begin position="816"/>
        <end position="838"/>
    </location>
</feature>
<reference evidence="2" key="1">
    <citation type="submission" date="2006-10" db="EMBL/GenBank/DDBJ databases">
        <authorList>
            <person name="Amadeo P."/>
            <person name="Zhao Q."/>
            <person name="Wortman J."/>
            <person name="Fraser-Liggett C."/>
            <person name="Carlton J."/>
        </authorList>
    </citation>
    <scope>NUCLEOTIDE SEQUENCE</scope>
    <source>
        <strain evidence="2">G3</strain>
    </source>
</reference>
<accession>A2D802</accession>
<evidence type="ECO:0000313" key="2">
    <source>
        <dbReference type="EMBL" id="EAY23435.1"/>
    </source>
</evidence>
<dbReference type="RefSeq" id="XP_001584421.1">
    <property type="nucleotide sequence ID" value="XM_001584371.1"/>
</dbReference>
<dbReference type="KEGG" id="tva:5469000"/>
<keyword evidence="3" id="KW-1185">Reference proteome</keyword>
<dbReference type="EMBL" id="DS113178">
    <property type="protein sequence ID" value="EAY23435.1"/>
    <property type="molecule type" value="Genomic_DNA"/>
</dbReference>
<evidence type="ECO:0000313" key="3">
    <source>
        <dbReference type="Proteomes" id="UP000001542"/>
    </source>
</evidence>
<evidence type="ECO:0000256" key="1">
    <source>
        <dbReference type="SAM" id="Phobius"/>
    </source>
</evidence>
<dbReference type="VEuPathDB" id="TrichDB:TVAGG3_1045640"/>
<sequence>MIHSDKTFVIKSVSDYYSDTIYHLKMDKDCDTIDLLFNQYGNHFTVDPLHYKPNKKYCIATLTNEKTEITLKKYDYSDSSYSMFFSDTFNMEESFEISETKYKYKLYSMIKIITKNNCIFPYCGIIFARKSSSTKSNIYHIDRFNYLFEEKSLVRQIFVSQLGYNSFSLQNYEATTIKVSKSDKLNTFVVFHSIQYINESSRRIISSCVMNPDFISVFSGKQNIEFTVYQLAKDCIVSYDINYFEDFYFSNSETMQNSKYCVIHLGIDEMTTILFKDSKTSDLNSFSYYDSFSMESTPVIINDEFTTIEDKKSFILEYKVGEGNPYGHAGVSYTTPRYVYDILDYPEKIKDTESKQNKTNTNTDETSNRIIFISAKFGRNTAKISKYDVTNVITPVSSGKNVFVAFLNYNEFTFPGMDDIREVIMPKGSFKVKSNKDSGILEFVVFALEKGESTLDFIINQDKKQYLIDTGYKYFISDHLVVFIGSDEYDVTSYISYQISNNENFQTEIYLSYTMDDNPDIIKGSKSLHNIGFAIFRIISNDVYKNSFIGISSITTQKQIDKSHISGNFHVSAYPHIFTNSTSLSSHVSLRPEIFNPRVSIVSEMSTVKISRNSLIIFDPSIGEDYFITAVSNGVKINLTEKKTQAIVTKKETEISVKIIKKDTINRIPMNIYKLDYLQEKCNRMIISGGSEDITLCSKNMSKSMKCTHVISKDNKTCIFKSFSSKYSRSEIKSNKINIVEMFTPDGTPIKQSMADSNLSISSYFVSVINPPEDIDEQDFYFYANMINKNNEKETPFSIQNDEIYEFEGKSNTGVIAGWTIFSIFVIVVIITIIVIYIQTKKVHVVSYDFSESRDYSDM</sequence>
<dbReference type="InParanoid" id="A2D802"/>
<keyword evidence="1" id="KW-0812">Transmembrane</keyword>
<dbReference type="AlphaFoldDB" id="A2D802"/>
<proteinExistence type="predicted"/>
<reference evidence="2" key="2">
    <citation type="journal article" date="2007" name="Science">
        <title>Draft genome sequence of the sexually transmitted pathogen Trichomonas vaginalis.</title>
        <authorList>
            <person name="Carlton J.M."/>
            <person name="Hirt R.P."/>
            <person name="Silva J.C."/>
            <person name="Delcher A.L."/>
            <person name="Schatz M."/>
            <person name="Zhao Q."/>
            <person name="Wortman J.R."/>
            <person name="Bidwell S.L."/>
            <person name="Alsmark U.C.M."/>
            <person name="Besteiro S."/>
            <person name="Sicheritz-Ponten T."/>
            <person name="Noel C.J."/>
            <person name="Dacks J.B."/>
            <person name="Foster P.G."/>
            <person name="Simillion C."/>
            <person name="Van de Peer Y."/>
            <person name="Miranda-Saavedra D."/>
            <person name="Barton G.J."/>
            <person name="Westrop G.D."/>
            <person name="Mueller S."/>
            <person name="Dessi D."/>
            <person name="Fiori P.L."/>
            <person name="Ren Q."/>
            <person name="Paulsen I."/>
            <person name="Zhang H."/>
            <person name="Bastida-Corcuera F.D."/>
            <person name="Simoes-Barbosa A."/>
            <person name="Brown M.T."/>
            <person name="Hayes R.D."/>
            <person name="Mukherjee M."/>
            <person name="Okumura C.Y."/>
            <person name="Schneider R."/>
            <person name="Smith A.J."/>
            <person name="Vanacova S."/>
            <person name="Villalvazo M."/>
            <person name="Haas B.J."/>
            <person name="Pertea M."/>
            <person name="Feldblyum T.V."/>
            <person name="Utterback T.R."/>
            <person name="Shu C.L."/>
            <person name="Osoegawa K."/>
            <person name="de Jong P.J."/>
            <person name="Hrdy I."/>
            <person name="Horvathova L."/>
            <person name="Zubacova Z."/>
            <person name="Dolezal P."/>
            <person name="Malik S.B."/>
            <person name="Logsdon J.M. Jr."/>
            <person name="Henze K."/>
            <person name="Gupta A."/>
            <person name="Wang C.C."/>
            <person name="Dunne R.L."/>
            <person name="Upcroft J.A."/>
            <person name="Upcroft P."/>
            <person name="White O."/>
            <person name="Salzberg S.L."/>
            <person name="Tang P."/>
            <person name="Chiu C.-H."/>
            <person name="Lee Y.-S."/>
            <person name="Embley T.M."/>
            <person name="Coombs G.H."/>
            <person name="Mottram J.C."/>
            <person name="Tachezy J."/>
            <person name="Fraser-Liggett C.M."/>
            <person name="Johnson P.J."/>
        </authorList>
    </citation>
    <scope>NUCLEOTIDE SEQUENCE [LARGE SCALE GENOMIC DNA]</scope>
    <source>
        <strain evidence="2">G3</strain>
    </source>
</reference>
<keyword evidence="1" id="KW-0472">Membrane</keyword>
<dbReference type="Proteomes" id="UP000001542">
    <property type="component" value="Unassembled WGS sequence"/>
</dbReference>
<protein>
    <submittedName>
        <fullName evidence="2">Uncharacterized protein</fullName>
    </submittedName>
</protein>
<name>A2D802_TRIV3</name>